<feature type="binding site" evidence="5">
    <location>
        <position position="198"/>
    </location>
    <ligand>
        <name>Mg(2+)</name>
        <dbReference type="ChEBI" id="CHEBI:18420"/>
        <label>1</label>
    </ligand>
</feature>
<evidence type="ECO:0000256" key="4">
    <source>
        <dbReference type="ARBA" id="ARBA00022842"/>
    </source>
</evidence>
<protein>
    <recommendedName>
        <fullName evidence="9">Endonuclease/exonuclease/phosphatase domain-containing protein</fullName>
    </recommendedName>
</protein>
<dbReference type="GO" id="GO:0008081">
    <property type="term" value="F:phosphoric diester hydrolase activity"/>
    <property type="evidence" value="ECO:0007669"/>
    <property type="project" value="TreeGrafter"/>
</dbReference>
<comment type="cofactor">
    <cofactor evidence="5 7">
        <name>Mg(2+)</name>
        <dbReference type="ChEBI" id="CHEBI:18420"/>
    </cofactor>
    <cofactor evidence="5 7">
        <name>Mn(2+)</name>
        <dbReference type="ChEBI" id="CHEBI:29035"/>
    </cofactor>
    <text evidence="5 7">Probably binds two magnesium or manganese ions per subunit.</text>
</comment>
<dbReference type="GO" id="GO:0008311">
    <property type="term" value="F:double-stranded DNA 3'-5' DNA exonuclease activity"/>
    <property type="evidence" value="ECO:0007669"/>
    <property type="project" value="TreeGrafter"/>
</dbReference>
<evidence type="ECO:0000256" key="8">
    <source>
        <dbReference type="SAM" id="MobiDB-lite"/>
    </source>
</evidence>
<dbReference type="NCBIfam" id="TIGR00633">
    <property type="entry name" value="xth"/>
    <property type="match status" value="1"/>
</dbReference>
<dbReference type="PROSITE" id="PS51435">
    <property type="entry name" value="AP_NUCLEASE_F1_4"/>
    <property type="match status" value="1"/>
</dbReference>
<dbReference type="PANTHER" id="PTHR22748">
    <property type="entry name" value="AP ENDONUCLEASE"/>
    <property type="match status" value="1"/>
</dbReference>
<feature type="binding site" evidence="5">
    <location>
        <position position="196"/>
    </location>
    <ligand>
        <name>Mg(2+)</name>
        <dbReference type="ChEBI" id="CHEBI:18420"/>
        <label>1</label>
    </ligand>
</feature>
<dbReference type="PANTHER" id="PTHR22748:SF6">
    <property type="entry name" value="DNA-(APURINIC OR APYRIMIDINIC SITE) ENDONUCLEASE"/>
    <property type="match status" value="1"/>
</dbReference>
<evidence type="ECO:0000313" key="11">
    <source>
        <dbReference type="Proteomes" id="UP001050691"/>
    </source>
</evidence>
<dbReference type="SUPFAM" id="SSF56219">
    <property type="entry name" value="DNase I-like"/>
    <property type="match status" value="1"/>
</dbReference>
<evidence type="ECO:0000256" key="5">
    <source>
        <dbReference type="PIRSR" id="PIRSR604808-2"/>
    </source>
</evidence>
<dbReference type="GO" id="GO:0046872">
    <property type="term" value="F:metal ion binding"/>
    <property type="evidence" value="ECO:0007669"/>
    <property type="project" value="UniProtKB-KW"/>
</dbReference>
<evidence type="ECO:0000256" key="3">
    <source>
        <dbReference type="ARBA" id="ARBA00022801"/>
    </source>
</evidence>
<sequence length="264" mass="29341">MPPKRTASTSKRKATPSDDEDTGSETPKPSKKRTKKPAKELVSNGQPNNTVLPVIIIARFTPTLHMFTTILLAEDADILVLTETKVNEKPANLLQTMYPYQYWSISSTKGYAGTAILCKHKPLNVKLDFPTHPEGEAAAKGRIVALEYSTLWIVGTYVPNAGQNLKNIEYKVAWNDAFANYLYELNKQKPVIWMGDINCAPTPKDLSNSKTNWNKTPGHTQQEVDGFNKILKLAPPDNSTTETNEKLVDVPLSGKINRVEIGYV</sequence>
<feature type="domain" description="Endonuclease/exonuclease/phosphatase" evidence="9">
    <location>
        <begin position="66"/>
        <end position="216"/>
    </location>
</feature>
<dbReference type="AlphaFoldDB" id="A0AAV5AJK7"/>
<gene>
    <name evidence="10" type="ORF">Clacol_006910</name>
</gene>
<evidence type="ECO:0000256" key="1">
    <source>
        <dbReference type="ARBA" id="ARBA00007092"/>
    </source>
</evidence>
<dbReference type="GO" id="GO:0005634">
    <property type="term" value="C:nucleus"/>
    <property type="evidence" value="ECO:0007669"/>
    <property type="project" value="TreeGrafter"/>
</dbReference>
<keyword evidence="7" id="KW-0234">DNA repair</keyword>
<dbReference type="GO" id="GO:0003906">
    <property type="term" value="F:DNA-(apurinic or apyrimidinic site) endonuclease activity"/>
    <property type="evidence" value="ECO:0007669"/>
    <property type="project" value="TreeGrafter"/>
</dbReference>
<keyword evidence="2 5" id="KW-0479">Metal-binding</keyword>
<dbReference type="Gene3D" id="3.60.10.10">
    <property type="entry name" value="Endonuclease/exonuclease/phosphatase"/>
    <property type="match status" value="1"/>
</dbReference>
<proteinExistence type="inferred from homology"/>
<accession>A0AAV5AJK7</accession>
<reference evidence="10" key="1">
    <citation type="submission" date="2021-10" db="EMBL/GenBank/DDBJ databases">
        <title>De novo Genome Assembly of Clathrus columnatus (Basidiomycota, Fungi) Using Illumina and Nanopore Sequence Data.</title>
        <authorList>
            <person name="Ogiso-Tanaka E."/>
            <person name="Itagaki H."/>
            <person name="Hosoya T."/>
            <person name="Hosaka K."/>
        </authorList>
    </citation>
    <scope>NUCLEOTIDE SEQUENCE</scope>
    <source>
        <strain evidence="10">MO-923</strain>
    </source>
</reference>
<dbReference type="InterPro" id="IPR004808">
    <property type="entry name" value="AP_endonuc_1"/>
</dbReference>
<dbReference type="Pfam" id="PF03372">
    <property type="entry name" value="Exo_endo_phos"/>
    <property type="match status" value="1"/>
</dbReference>
<keyword evidence="5" id="KW-0464">Manganese</keyword>
<dbReference type="GO" id="GO:0006284">
    <property type="term" value="P:base-excision repair"/>
    <property type="evidence" value="ECO:0007669"/>
    <property type="project" value="TreeGrafter"/>
</dbReference>
<evidence type="ECO:0000313" key="10">
    <source>
        <dbReference type="EMBL" id="GJJ12666.1"/>
    </source>
</evidence>
<comment type="caution">
    <text evidence="10">The sequence shown here is derived from an EMBL/GenBank/DDBJ whole genome shotgun (WGS) entry which is preliminary data.</text>
</comment>
<feature type="region of interest" description="Disordered" evidence="8">
    <location>
        <begin position="1"/>
        <end position="45"/>
    </location>
</feature>
<comment type="similarity">
    <text evidence="1 7">Belongs to the DNA repair enzymes AP/ExoA family.</text>
</comment>
<evidence type="ECO:0000259" key="9">
    <source>
        <dbReference type="Pfam" id="PF03372"/>
    </source>
</evidence>
<keyword evidence="3" id="KW-0378">Hydrolase</keyword>
<evidence type="ECO:0000256" key="7">
    <source>
        <dbReference type="RuleBase" id="RU362131"/>
    </source>
</evidence>
<dbReference type="InterPro" id="IPR005135">
    <property type="entry name" value="Endo/exonuclease/phosphatase"/>
</dbReference>
<dbReference type="EMBL" id="BPWL01000007">
    <property type="protein sequence ID" value="GJJ12666.1"/>
    <property type="molecule type" value="Genomic_DNA"/>
</dbReference>
<keyword evidence="4 5" id="KW-0460">Magnesium</keyword>
<feature type="site" description="Transition state stabilizer" evidence="6">
    <location>
        <position position="198"/>
    </location>
</feature>
<keyword evidence="11" id="KW-1185">Reference proteome</keyword>
<keyword evidence="7" id="KW-0227">DNA damage</keyword>
<name>A0AAV5AJK7_9AGAM</name>
<dbReference type="Proteomes" id="UP001050691">
    <property type="component" value="Unassembled WGS sequence"/>
</dbReference>
<organism evidence="10 11">
    <name type="scientific">Clathrus columnatus</name>
    <dbReference type="NCBI Taxonomy" id="1419009"/>
    <lineage>
        <taxon>Eukaryota</taxon>
        <taxon>Fungi</taxon>
        <taxon>Dikarya</taxon>
        <taxon>Basidiomycota</taxon>
        <taxon>Agaricomycotina</taxon>
        <taxon>Agaricomycetes</taxon>
        <taxon>Phallomycetidae</taxon>
        <taxon>Phallales</taxon>
        <taxon>Clathraceae</taxon>
        <taxon>Clathrus</taxon>
    </lineage>
</organism>
<feature type="binding site" evidence="5">
    <location>
        <position position="83"/>
    </location>
    <ligand>
        <name>Mg(2+)</name>
        <dbReference type="ChEBI" id="CHEBI:18420"/>
        <label>1</label>
    </ligand>
</feature>
<evidence type="ECO:0000256" key="6">
    <source>
        <dbReference type="PIRSR" id="PIRSR604808-3"/>
    </source>
</evidence>
<evidence type="ECO:0000256" key="2">
    <source>
        <dbReference type="ARBA" id="ARBA00022723"/>
    </source>
</evidence>
<dbReference type="InterPro" id="IPR036691">
    <property type="entry name" value="Endo/exonu/phosph_ase_sf"/>
</dbReference>